<feature type="domain" description="HTH lysR-type" evidence="5">
    <location>
        <begin position="6"/>
        <end position="63"/>
    </location>
</feature>
<dbReference type="PANTHER" id="PTHR30126">
    <property type="entry name" value="HTH-TYPE TRANSCRIPTIONAL REGULATOR"/>
    <property type="match status" value="1"/>
</dbReference>
<evidence type="ECO:0000256" key="2">
    <source>
        <dbReference type="ARBA" id="ARBA00023015"/>
    </source>
</evidence>
<reference evidence="7" key="1">
    <citation type="submission" date="2018-05" db="EMBL/GenBank/DDBJ databases">
        <title>Zavarzinia sp. HR-AS.</title>
        <authorList>
            <person name="Lee Y."/>
            <person name="Jeon C.O."/>
        </authorList>
    </citation>
    <scope>NUCLEOTIDE SEQUENCE [LARGE SCALE GENOMIC DNA]</scope>
    <source>
        <strain evidence="7">DSM 1231</strain>
    </source>
</reference>
<dbReference type="EMBL" id="QGLF01000003">
    <property type="protein sequence ID" value="PWR20718.1"/>
    <property type="molecule type" value="Genomic_DNA"/>
</dbReference>
<protein>
    <submittedName>
        <fullName evidence="6">LysR family transcriptional regulator</fullName>
    </submittedName>
</protein>
<comment type="caution">
    <text evidence="6">The sequence shown here is derived from an EMBL/GenBank/DDBJ whole genome shotgun (WGS) entry which is preliminary data.</text>
</comment>
<evidence type="ECO:0000259" key="5">
    <source>
        <dbReference type="PROSITE" id="PS50931"/>
    </source>
</evidence>
<name>A0A317E0Y5_9PROT</name>
<dbReference type="PROSITE" id="PS50931">
    <property type="entry name" value="HTH_LYSR"/>
    <property type="match status" value="1"/>
</dbReference>
<keyword evidence="4" id="KW-0804">Transcription</keyword>
<evidence type="ECO:0000256" key="1">
    <source>
        <dbReference type="ARBA" id="ARBA00009437"/>
    </source>
</evidence>
<proteinExistence type="inferred from homology"/>
<keyword evidence="2" id="KW-0805">Transcription regulation</keyword>
<dbReference type="InterPro" id="IPR005119">
    <property type="entry name" value="LysR_subst-bd"/>
</dbReference>
<evidence type="ECO:0000256" key="4">
    <source>
        <dbReference type="ARBA" id="ARBA00023163"/>
    </source>
</evidence>
<evidence type="ECO:0000256" key="3">
    <source>
        <dbReference type="ARBA" id="ARBA00023125"/>
    </source>
</evidence>
<evidence type="ECO:0000313" key="7">
    <source>
        <dbReference type="Proteomes" id="UP000246077"/>
    </source>
</evidence>
<sequence>MALDTVDLRLLRVFVAIVESGGFAAAQAKLNLSLSTISSHIAGLETRLGVTLCRRGRSGFSLTPEGQAAYAEIQRLLGATSQFDNRMRSLRDKLHGTLAIGLVDNTITDPKAPLERVFARFVAAAPEVRLNISTRAPDDLLREVIAGNLHVAIASFPRVVLGLAYEDLYREAQRFYCGKDHPLYAVPDGEIDVDLVRRHRIVGRDYWGGRDLKIFAIAGAHAIVSDMESEARLILSGAFLGYLPEHFAAPFVAAGRLRSLKPALFAREQLFQLAHDPNRAESAALDLFRTIVVEELGPPKKP</sequence>
<dbReference type="FunFam" id="1.10.10.10:FF:000001">
    <property type="entry name" value="LysR family transcriptional regulator"/>
    <property type="match status" value="1"/>
</dbReference>
<dbReference type="AlphaFoldDB" id="A0A317E0Y5"/>
<dbReference type="GO" id="GO:0003700">
    <property type="term" value="F:DNA-binding transcription factor activity"/>
    <property type="evidence" value="ECO:0007669"/>
    <property type="project" value="InterPro"/>
</dbReference>
<dbReference type="Gene3D" id="1.10.10.10">
    <property type="entry name" value="Winged helix-like DNA-binding domain superfamily/Winged helix DNA-binding domain"/>
    <property type="match status" value="1"/>
</dbReference>
<accession>A0A317E0Y5</accession>
<dbReference type="InterPro" id="IPR036388">
    <property type="entry name" value="WH-like_DNA-bd_sf"/>
</dbReference>
<dbReference type="SUPFAM" id="SSF46785">
    <property type="entry name" value="Winged helix' DNA-binding domain"/>
    <property type="match status" value="1"/>
</dbReference>
<dbReference type="SUPFAM" id="SSF53850">
    <property type="entry name" value="Periplasmic binding protein-like II"/>
    <property type="match status" value="1"/>
</dbReference>
<dbReference type="PANTHER" id="PTHR30126:SF98">
    <property type="entry name" value="HTH-TYPE TRANSCRIPTIONAL ACTIVATOR BAUR"/>
    <property type="match status" value="1"/>
</dbReference>
<dbReference type="InterPro" id="IPR036390">
    <property type="entry name" value="WH_DNA-bd_sf"/>
</dbReference>
<gene>
    <name evidence="6" type="ORF">DKG75_12025</name>
</gene>
<dbReference type="RefSeq" id="WP_109921362.1">
    <property type="nucleotide sequence ID" value="NZ_QGLF01000003.1"/>
</dbReference>
<keyword evidence="3" id="KW-0238">DNA-binding</keyword>
<dbReference type="Pfam" id="PF03466">
    <property type="entry name" value="LysR_substrate"/>
    <property type="match status" value="1"/>
</dbReference>
<organism evidence="6 7">
    <name type="scientific">Zavarzinia compransoris</name>
    <dbReference type="NCBI Taxonomy" id="1264899"/>
    <lineage>
        <taxon>Bacteria</taxon>
        <taxon>Pseudomonadati</taxon>
        <taxon>Pseudomonadota</taxon>
        <taxon>Alphaproteobacteria</taxon>
        <taxon>Rhodospirillales</taxon>
        <taxon>Zavarziniaceae</taxon>
        <taxon>Zavarzinia</taxon>
    </lineage>
</organism>
<dbReference type="Gene3D" id="3.40.190.290">
    <property type="match status" value="1"/>
</dbReference>
<dbReference type="OrthoDB" id="7506954at2"/>
<dbReference type="CDD" id="cd05466">
    <property type="entry name" value="PBP2_LTTR_substrate"/>
    <property type="match status" value="1"/>
</dbReference>
<evidence type="ECO:0000313" key="6">
    <source>
        <dbReference type="EMBL" id="PWR20718.1"/>
    </source>
</evidence>
<dbReference type="Proteomes" id="UP000246077">
    <property type="component" value="Unassembled WGS sequence"/>
</dbReference>
<dbReference type="InterPro" id="IPR000847">
    <property type="entry name" value="LysR_HTH_N"/>
</dbReference>
<dbReference type="Pfam" id="PF00126">
    <property type="entry name" value="HTH_1"/>
    <property type="match status" value="1"/>
</dbReference>
<keyword evidence="7" id="KW-1185">Reference proteome</keyword>
<comment type="similarity">
    <text evidence="1">Belongs to the LysR transcriptional regulatory family.</text>
</comment>
<dbReference type="GO" id="GO:0000976">
    <property type="term" value="F:transcription cis-regulatory region binding"/>
    <property type="evidence" value="ECO:0007669"/>
    <property type="project" value="TreeGrafter"/>
</dbReference>